<feature type="transmembrane region" description="Helical" evidence="1">
    <location>
        <begin position="20"/>
        <end position="42"/>
    </location>
</feature>
<feature type="transmembrane region" description="Helical" evidence="1">
    <location>
        <begin position="159"/>
        <end position="180"/>
    </location>
</feature>
<protein>
    <submittedName>
        <fullName evidence="2">ABC transporter</fullName>
    </submittedName>
</protein>
<reference evidence="2 3" key="1">
    <citation type="journal article" date="2020" name="Microbiol. Resour. Announc.">
        <title>Complete Genome Sequence of Streptococcus salivarius DB-B5, a Novel Probiotic Candidate Isolated from the Supragingival Plaque of a Healthy Female Subject.</title>
        <authorList>
            <person name="Fields F.R."/>
            <person name="Li X."/>
            <person name="Navarre W.W."/>
            <person name="Naito M."/>
        </authorList>
    </citation>
    <scope>NUCLEOTIDE SEQUENCE [LARGE SCALE GENOMIC DNA]</scope>
    <source>
        <strain evidence="2 3">DB-B5</strain>
    </source>
</reference>
<organism evidence="2 3">
    <name type="scientific">Streptococcus salivarius</name>
    <dbReference type="NCBI Taxonomy" id="1304"/>
    <lineage>
        <taxon>Bacteria</taxon>
        <taxon>Bacillati</taxon>
        <taxon>Bacillota</taxon>
        <taxon>Bacilli</taxon>
        <taxon>Lactobacillales</taxon>
        <taxon>Streptococcaceae</taxon>
        <taxon>Streptococcus</taxon>
    </lineage>
</organism>
<feature type="transmembrane region" description="Helical" evidence="1">
    <location>
        <begin position="210"/>
        <end position="230"/>
    </location>
</feature>
<dbReference type="RefSeq" id="WP_181670491.1">
    <property type="nucleotide sequence ID" value="NZ_CP054153.1"/>
</dbReference>
<proteinExistence type="predicted"/>
<dbReference type="EMBL" id="CP054153">
    <property type="protein sequence ID" value="QMI51306.1"/>
    <property type="molecule type" value="Genomic_DNA"/>
</dbReference>
<dbReference type="Proteomes" id="UP000516705">
    <property type="component" value="Chromosome"/>
</dbReference>
<dbReference type="AlphaFoldDB" id="A0A7L6WL18"/>
<feature type="transmembrane region" description="Helical" evidence="1">
    <location>
        <begin position="95"/>
        <end position="120"/>
    </location>
</feature>
<evidence type="ECO:0000313" key="2">
    <source>
        <dbReference type="EMBL" id="QMI51306.1"/>
    </source>
</evidence>
<gene>
    <name evidence="2" type="ORF">HRE60_06390</name>
</gene>
<keyword evidence="1" id="KW-1133">Transmembrane helix</keyword>
<keyword evidence="1" id="KW-0472">Membrane</keyword>
<evidence type="ECO:0000313" key="3">
    <source>
        <dbReference type="Proteomes" id="UP000516705"/>
    </source>
</evidence>
<keyword evidence="1" id="KW-0812">Transmembrane</keyword>
<feature type="transmembrane region" description="Helical" evidence="1">
    <location>
        <begin position="132"/>
        <end position="153"/>
    </location>
</feature>
<accession>A0A7L6WL18</accession>
<sequence>MMLAAIGREFSRQLSEYKQFKVNLLFANLGIFFLVTGFLNYFDSQQDTFELFILLFTWYFSSHSITHPTYFIEDEIADRTIINVIQSRRSIFGMLFIKIIVQILLDLVKGIPLFCLVTLVQQIAFPSDWVDTFVTFLLSFVTIVSLYGLGFLFASFSFVFTKISSITSLLAYGILFLVGFEEQSSHLIATLSCFLPFHLLVSFIRQPSWFVLLLLLGYGLFYWLLGYLCFQTCLTYAKKKGSLFHV</sequence>
<evidence type="ECO:0000256" key="1">
    <source>
        <dbReference type="SAM" id="Phobius"/>
    </source>
</evidence>
<name>A0A7L6WL18_STRSL</name>